<evidence type="ECO:0000313" key="3">
    <source>
        <dbReference type="Proteomes" id="UP000555828"/>
    </source>
</evidence>
<dbReference type="InterPro" id="IPR036388">
    <property type="entry name" value="WH-like_DNA-bd_sf"/>
</dbReference>
<feature type="domain" description="RNA polymerase sigma factor 70 region 4 type 2" evidence="1">
    <location>
        <begin position="117"/>
        <end position="146"/>
    </location>
</feature>
<evidence type="ECO:0000259" key="1">
    <source>
        <dbReference type="Pfam" id="PF08281"/>
    </source>
</evidence>
<dbReference type="Pfam" id="PF08281">
    <property type="entry name" value="Sigma70_r4_2"/>
    <property type="match status" value="1"/>
</dbReference>
<dbReference type="GO" id="GO:0003677">
    <property type="term" value="F:DNA binding"/>
    <property type="evidence" value="ECO:0007669"/>
    <property type="project" value="InterPro"/>
</dbReference>
<dbReference type="RefSeq" id="WP_184618650.1">
    <property type="nucleotide sequence ID" value="NZ_JACHEX010000001.1"/>
</dbReference>
<dbReference type="AlphaFoldDB" id="A0A841GEC8"/>
<comment type="caution">
    <text evidence="2">The sequence shown here is derived from an EMBL/GenBank/DDBJ whole genome shotgun (WGS) entry which is preliminary data.</text>
</comment>
<dbReference type="GO" id="GO:0016987">
    <property type="term" value="F:sigma factor activity"/>
    <property type="evidence" value="ECO:0007669"/>
    <property type="project" value="InterPro"/>
</dbReference>
<keyword evidence="3" id="KW-1185">Reference proteome</keyword>
<dbReference type="EMBL" id="JACHEX010000001">
    <property type="protein sequence ID" value="MBB6061902.1"/>
    <property type="molecule type" value="Genomic_DNA"/>
</dbReference>
<sequence length="159" mass="19242">MVSTSDYIIKELQRYKSYWQEILKRKIHLDFVNGEIIIQFTLKNGAVVIFNKNSMHSPEILDELTIEKKRRMWNKIRRIEYWLQLLPLRQREAIFWRIINHDFELCNSVECSGLKYKTLSYREIAQKMNLNEKTVWTYVQEGVEKLAEKVSYIDKPPQK</sequence>
<dbReference type="Proteomes" id="UP000555828">
    <property type="component" value="Unassembled WGS sequence"/>
</dbReference>
<dbReference type="SUPFAM" id="SSF88659">
    <property type="entry name" value="Sigma3 and sigma4 domains of RNA polymerase sigma factors"/>
    <property type="match status" value="1"/>
</dbReference>
<dbReference type="Gene3D" id="1.10.10.10">
    <property type="entry name" value="Winged helix-like DNA-binding domain superfamily/Winged helix DNA-binding domain"/>
    <property type="match status" value="1"/>
</dbReference>
<protein>
    <recommendedName>
        <fullName evidence="1">RNA polymerase sigma factor 70 region 4 type 2 domain-containing protein</fullName>
    </recommendedName>
</protein>
<accession>A0A841GEC8</accession>
<evidence type="ECO:0000313" key="2">
    <source>
        <dbReference type="EMBL" id="MBB6061902.1"/>
    </source>
</evidence>
<dbReference type="GO" id="GO:0006352">
    <property type="term" value="P:DNA-templated transcription initiation"/>
    <property type="evidence" value="ECO:0007669"/>
    <property type="project" value="InterPro"/>
</dbReference>
<organism evidence="2 3">
    <name type="scientific">Thermosipho japonicus</name>
    <dbReference type="NCBI Taxonomy" id="90323"/>
    <lineage>
        <taxon>Bacteria</taxon>
        <taxon>Thermotogati</taxon>
        <taxon>Thermotogota</taxon>
        <taxon>Thermotogae</taxon>
        <taxon>Thermotogales</taxon>
        <taxon>Fervidobacteriaceae</taxon>
        <taxon>Thermosipho</taxon>
    </lineage>
</organism>
<gene>
    <name evidence="2" type="ORF">HNP65_000324</name>
</gene>
<reference evidence="2 3" key="1">
    <citation type="submission" date="2020-08" db="EMBL/GenBank/DDBJ databases">
        <title>Genomic Encyclopedia of Type Strains, Phase IV (KMG-IV): sequencing the most valuable type-strain genomes for metagenomic binning, comparative biology and taxonomic classification.</title>
        <authorList>
            <person name="Goeker M."/>
        </authorList>
    </citation>
    <scope>NUCLEOTIDE SEQUENCE [LARGE SCALE GENOMIC DNA]</scope>
    <source>
        <strain evidence="2 3">DSM 13481</strain>
    </source>
</reference>
<dbReference type="InterPro" id="IPR013249">
    <property type="entry name" value="RNA_pol_sigma70_r4_t2"/>
</dbReference>
<proteinExistence type="predicted"/>
<name>A0A841GEC8_9BACT</name>
<dbReference type="InterPro" id="IPR013324">
    <property type="entry name" value="RNA_pol_sigma_r3/r4-like"/>
</dbReference>